<dbReference type="Proteomes" id="UP000683583">
    <property type="component" value="Chromosome"/>
</dbReference>
<evidence type="ECO:0000256" key="1">
    <source>
        <dbReference type="ARBA" id="ARBA00004328"/>
    </source>
</evidence>
<keyword evidence="2" id="KW-0945">Host-virus interaction</keyword>
<dbReference type="PANTHER" id="PTHR35191:SF1">
    <property type="entry name" value="PROPHAGE SIDE TAIL FIBER PROTEIN HOMOLOG STFQ-RELATED"/>
    <property type="match status" value="1"/>
</dbReference>
<evidence type="ECO:0000313" key="4">
    <source>
        <dbReference type="Proteomes" id="UP000683583"/>
    </source>
</evidence>
<dbReference type="PANTHER" id="PTHR35191">
    <property type="entry name" value="PROPHAGE SIDE TAIL FIBER PROTEIN HOMOLOG STFQ-RELATED"/>
    <property type="match status" value="1"/>
</dbReference>
<organism evidence="3 4">
    <name type="scientific">Enterobacter cancerogenus</name>
    <dbReference type="NCBI Taxonomy" id="69218"/>
    <lineage>
        <taxon>Bacteria</taxon>
        <taxon>Pseudomonadati</taxon>
        <taxon>Pseudomonadota</taxon>
        <taxon>Gammaproteobacteria</taxon>
        <taxon>Enterobacterales</taxon>
        <taxon>Enterobacteriaceae</taxon>
        <taxon>Enterobacter</taxon>
        <taxon>Enterobacter cloacae complex</taxon>
    </lineage>
</organism>
<name>A0ABX8KRI4_9ENTR</name>
<comment type="subcellular location">
    <subcellularLocation>
        <location evidence="1">Virion</location>
    </subcellularLocation>
</comment>
<protein>
    <submittedName>
        <fullName evidence="3">Phage tail protein</fullName>
    </submittedName>
</protein>
<dbReference type="Pfam" id="PF03406">
    <property type="entry name" value="Phage_fiber_2"/>
    <property type="match status" value="2"/>
</dbReference>
<dbReference type="InterPro" id="IPR051934">
    <property type="entry name" value="Phage_Tail_Fiber_Structural"/>
</dbReference>
<evidence type="ECO:0000313" key="3">
    <source>
        <dbReference type="EMBL" id="QXA51741.1"/>
    </source>
</evidence>
<proteinExistence type="predicted"/>
<sequence length="390" mass="41649">MVQLSSAIDSTTEALAATPKAVKAAYDLANGKYTAQDATTVKKGIVQLSSATDSTSETLAATPKAVKAVNDELNTVKNTLGTAASKDVQTSKDDITAGRVLVNGGALALRTTLAGAGRPLTDFNDLPANSVSFGYDNATNTPGFTGSVLDYAGSSGKYRVQLAAQYNGNGNRIAFRTRNGDSGGAWNAWGELYHTRNKPTASDVDAVSATNGGTFQKEVGFNGGLWVRSKTGMYSGNDAAGYTSNNMLLKSWYGIGFYCTLTDANQKETGLTGYINTRSGRLEMKEQIIPGNYTNFDARYQAKGNYTPAGQAYTKAESDARYGVMNGFRRGGQQLRNPTDVFFGNWESPAGCVVTGITMENRSDGRKLGVYYRQMQYLNKQTGAWVNVGD</sequence>
<evidence type="ECO:0000256" key="2">
    <source>
        <dbReference type="ARBA" id="ARBA00022581"/>
    </source>
</evidence>
<gene>
    <name evidence="3" type="ORF">I6L58_18535</name>
</gene>
<dbReference type="EMBL" id="CP077290">
    <property type="protein sequence ID" value="QXA51741.1"/>
    <property type="molecule type" value="Genomic_DNA"/>
</dbReference>
<keyword evidence="4" id="KW-1185">Reference proteome</keyword>
<accession>A0ABX8KRI4</accession>
<dbReference type="InterPro" id="IPR005068">
    <property type="entry name" value="Phage_lambda_Stf-r2"/>
</dbReference>
<reference evidence="3 4" key="1">
    <citation type="submission" date="2021-06" db="EMBL/GenBank/DDBJ databases">
        <title>FDA dAtabase for Regulatory Grade micrObial Sequences (FDA-ARGOS): Supporting development and validation of Infectious Disease Dx tests.</title>
        <authorList>
            <person name="Sproer C."/>
            <person name="Gronow S."/>
            <person name="Severitt S."/>
            <person name="Schroder I."/>
            <person name="Tallon L."/>
            <person name="Sadzewicz L."/>
            <person name="Zhao X."/>
            <person name="Boylan J."/>
            <person name="Ott S."/>
            <person name="Bowen H."/>
            <person name="Vavikolanu K."/>
            <person name="Mehta A."/>
            <person name="Aluvathingal J."/>
            <person name="Nadendla S."/>
            <person name="Lowell S."/>
            <person name="Myers T."/>
            <person name="Yan Y."/>
        </authorList>
    </citation>
    <scope>NUCLEOTIDE SEQUENCE [LARGE SCALE GENOMIC DNA]</scope>
    <source>
        <strain evidence="3 4">FDAARGOS 1428</strain>
    </source>
</reference>